<keyword evidence="1" id="KW-0472">Membrane</keyword>
<evidence type="ECO:0000313" key="3">
    <source>
        <dbReference type="Proteomes" id="UP000317327"/>
    </source>
</evidence>
<keyword evidence="1" id="KW-1133">Transmembrane helix</keyword>
<dbReference type="RefSeq" id="WP_143503300.1">
    <property type="nucleotide sequence ID" value="NZ_SCFV01000020.1"/>
</dbReference>
<organism evidence="2 3">
    <name type="scientific">Ectopseudomonas mendocina</name>
    <name type="common">Pseudomonas mendocina</name>
    <dbReference type="NCBI Taxonomy" id="300"/>
    <lineage>
        <taxon>Bacteria</taxon>
        <taxon>Pseudomonadati</taxon>
        <taxon>Pseudomonadota</taxon>
        <taxon>Gammaproteobacteria</taxon>
        <taxon>Pseudomonadales</taxon>
        <taxon>Pseudomonadaceae</taxon>
        <taxon>Ectopseudomonas</taxon>
    </lineage>
</organism>
<name>A0ABD7RQ07_ECTME</name>
<dbReference type="Proteomes" id="UP000317327">
    <property type="component" value="Unassembled WGS sequence"/>
</dbReference>
<feature type="transmembrane region" description="Helical" evidence="1">
    <location>
        <begin position="46"/>
        <end position="76"/>
    </location>
</feature>
<sequence>MNVLNLVWPGFSAARRIARRPVRFMVTGLEACIEFPLDYAPWGFRLIGALVMFFWVFVCGIAALTWPVAMAVIGWAAHSGVMSFSHGVNWAVSVTVFAYFALLTSKVME</sequence>
<feature type="transmembrane region" description="Helical" evidence="1">
    <location>
        <begin position="88"/>
        <end position="108"/>
    </location>
</feature>
<comment type="caution">
    <text evidence="2">The sequence shown here is derived from an EMBL/GenBank/DDBJ whole genome shotgun (WGS) entry which is preliminary data.</text>
</comment>
<reference evidence="2 3" key="1">
    <citation type="submission" date="2019-01" db="EMBL/GenBank/DDBJ databases">
        <title>Whole genome shotgun sequencing of Pseudomonas spp. isolated by its ability to degrade furfural.</title>
        <authorList>
            <person name="Donoso R."/>
            <person name="Farkas C."/>
            <person name="Villegas P."/>
            <person name="Gonzales-Toro F."/>
            <person name="Guajardo-Parra M."/>
            <person name="Araya-Nail M."/>
            <person name="Morgante V."/>
            <person name="Perez-Pantoja D."/>
        </authorList>
    </citation>
    <scope>NUCLEOTIDE SEQUENCE [LARGE SCALE GENOMIC DNA]</scope>
    <source>
        <strain evidence="2 3">VN231</strain>
    </source>
</reference>
<dbReference type="AlphaFoldDB" id="A0ABD7RQ07"/>
<gene>
    <name evidence="2" type="ORF">EQ836_25335</name>
</gene>
<protein>
    <submittedName>
        <fullName evidence="2">Uncharacterized protein</fullName>
    </submittedName>
</protein>
<accession>A0ABD7RQ07</accession>
<dbReference type="EMBL" id="SCFV01000020">
    <property type="protein sequence ID" value="TRO10692.1"/>
    <property type="molecule type" value="Genomic_DNA"/>
</dbReference>
<proteinExistence type="predicted"/>
<keyword evidence="1" id="KW-0812">Transmembrane</keyword>
<evidence type="ECO:0000313" key="2">
    <source>
        <dbReference type="EMBL" id="TRO10692.1"/>
    </source>
</evidence>
<evidence type="ECO:0000256" key="1">
    <source>
        <dbReference type="SAM" id="Phobius"/>
    </source>
</evidence>